<proteinExistence type="predicted"/>
<dbReference type="Proteomes" id="UP001595075">
    <property type="component" value="Unassembled WGS sequence"/>
</dbReference>
<reference evidence="1 2" key="1">
    <citation type="journal article" date="2024" name="Commun. Biol.">
        <title>Comparative genomic analysis of thermophilic fungi reveals convergent evolutionary adaptations and gene losses.</title>
        <authorList>
            <person name="Steindorff A.S."/>
            <person name="Aguilar-Pontes M.V."/>
            <person name="Robinson A.J."/>
            <person name="Andreopoulos B."/>
            <person name="LaButti K."/>
            <person name="Kuo A."/>
            <person name="Mondo S."/>
            <person name="Riley R."/>
            <person name="Otillar R."/>
            <person name="Haridas S."/>
            <person name="Lipzen A."/>
            <person name="Grimwood J."/>
            <person name="Schmutz J."/>
            <person name="Clum A."/>
            <person name="Reid I.D."/>
            <person name="Moisan M.C."/>
            <person name="Butler G."/>
            <person name="Nguyen T.T.M."/>
            <person name="Dewar K."/>
            <person name="Conant G."/>
            <person name="Drula E."/>
            <person name="Henrissat B."/>
            <person name="Hansel C."/>
            <person name="Singer S."/>
            <person name="Hutchinson M.I."/>
            <person name="de Vries R.P."/>
            <person name="Natvig D.O."/>
            <person name="Powell A.J."/>
            <person name="Tsang A."/>
            <person name="Grigoriev I.V."/>
        </authorList>
    </citation>
    <scope>NUCLEOTIDE SEQUENCE [LARGE SCALE GENOMIC DNA]</scope>
    <source>
        <strain evidence="1 2">CBS 494.80</strain>
    </source>
</reference>
<protein>
    <submittedName>
        <fullName evidence="1">Uncharacterized protein</fullName>
    </submittedName>
</protein>
<name>A0ABR4CKV2_9HELO</name>
<accession>A0ABR4CKV2</accession>
<gene>
    <name evidence="1" type="ORF">VTL71DRAFT_13606</name>
</gene>
<evidence type="ECO:0000313" key="2">
    <source>
        <dbReference type="Proteomes" id="UP001595075"/>
    </source>
</evidence>
<organism evidence="1 2">
    <name type="scientific">Oculimacula yallundae</name>
    <dbReference type="NCBI Taxonomy" id="86028"/>
    <lineage>
        <taxon>Eukaryota</taxon>
        <taxon>Fungi</taxon>
        <taxon>Dikarya</taxon>
        <taxon>Ascomycota</taxon>
        <taxon>Pezizomycotina</taxon>
        <taxon>Leotiomycetes</taxon>
        <taxon>Helotiales</taxon>
        <taxon>Ploettnerulaceae</taxon>
        <taxon>Oculimacula</taxon>
    </lineage>
</organism>
<evidence type="ECO:0000313" key="1">
    <source>
        <dbReference type="EMBL" id="KAL2070580.1"/>
    </source>
</evidence>
<keyword evidence="2" id="KW-1185">Reference proteome</keyword>
<dbReference type="EMBL" id="JAZHXI010000006">
    <property type="protein sequence ID" value="KAL2070580.1"/>
    <property type="molecule type" value="Genomic_DNA"/>
</dbReference>
<sequence>MSELKQVNSTQMKLEDIAQVEGHVELSSMPTCTCMLKCKRTYQPLIGLRGLHTTTTHHNPSHRHLLSVNCLCN</sequence>
<comment type="caution">
    <text evidence="1">The sequence shown here is derived from an EMBL/GenBank/DDBJ whole genome shotgun (WGS) entry which is preliminary data.</text>
</comment>